<feature type="region of interest" description="Disordered" evidence="1">
    <location>
        <begin position="68"/>
        <end position="148"/>
    </location>
</feature>
<proteinExistence type="predicted"/>
<reference evidence="2" key="1">
    <citation type="journal article" date="2020" name="Nature">
        <title>Giant virus diversity and host interactions through global metagenomics.</title>
        <authorList>
            <person name="Schulz F."/>
            <person name="Roux S."/>
            <person name="Paez-Espino D."/>
            <person name="Jungbluth S."/>
            <person name="Walsh D.A."/>
            <person name="Denef V.J."/>
            <person name="McMahon K.D."/>
            <person name="Konstantinidis K.T."/>
            <person name="Eloe-Fadrosh E.A."/>
            <person name="Kyrpides N.C."/>
            <person name="Woyke T."/>
        </authorList>
    </citation>
    <scope>NUCLEOTIDE SEQUENCE</scope>
    <source>
        <strain evidence="2">GVMAG-M-3300023174-111</strain>
    </source>
</reference>
<feature type="compositionally biased region" description="Low complexity" evidence="1">
    <location>
        <begin position="79"/>
        <end position="109"/>
    </location>
</feature>
<evidence type="ECO:0000313" key="2">
    <source>
        <dbReference type="EMBL" id="QHT10946.1"/>
    </source>
</evidence>
<dbReference type="EMBL" id="MN739530">
    <property type="protein sequence ID" value="QHT10946.1"/>
    <property type="molecule type" value="Genomic_DNA"/>
</dbReference>
<feature type="compositionally biased region" description="Basic residues" evidence="1">
    <location>
        <begin position="132"/>
        <end position="148"/>
    </location>
</feature>
<dbReference type="AlphaFoldDB" id="A0A6C0D1L1"/>
<name>A0A6C0D1L1_9ZZZZ</name>
<evidence type="ECO:0000256" key="1">
    <source>
        <dbReference type="SAM" id="MobiDB-lite"/>
    </source>
</evidence>
<organism evidence="2">
    <name type="scientific">viral metagenome</name>
    <dbReference type="NCBI Taxonomy" id="1070528"/>
    <lineage>
        <taxon>unclassified sequences</taxon>
        <taxon>metagenomes</taxon>
        <taxon>organismal metagenomes</taxon>
    </lineage>
</organism>
<protein>
    <submittedName>
        <fullName evidence="2">Uncharacterized protein</fullName>
    </submittedName>
</protein>
<sequence length="148" mass="16840">MSDIIQKIARIETSISTYIGSPTRDNLANLKSNHKKLKSLLRRISDDVKKSIVRDQGNPKYFEELLEQMDDMIRTHNGSRSSRSSSRSSRSSSRSRSSRSRSSSRSSRSGSVGGKKLGFGFMIPKIFMSSTRSRKPKRHHGKSRKHRK</sequence>
<accession>A0A6C0D1L1</accession>